<dbReference type="InterPro" id="IPR002104">
    <property type="entry name" value="Integrase_catalytic"/>
</dbReference>
<evidence type="ECO:0000313" key="3">
    <source>
        <dbReference type="EMBL" id="RFF29690.1"/>
    </source>
</evidence>
<keyword evidence="4" id="KW-1185">Reference proteome</keyword>
<accession>A0A3E1K6N4</accession>
<dbReference type="AlphaFoldDB" id="A0A3E1K6N4"/>
<reference evidence="3 4" key="1">
    <citation type="submission" date="2018-08" db="EMBL/GenBank/DDBJ databases">
        <title>Wenzhouxiangella salilacus sp. nov., a novel bacterium isolated from a saline lake in Xinjiang Province, China.</title>
        <authorList>
            <person name="Han S."/>
        </authorList>
    </citation>
    <scope>NUCLEOTIDE SEQUENCE [LARGE SCALE GENOMIC DNA]</scope>
    <source>
        <strain evidence="3 4">XDB06</strain>
    </source>
</reference>
<dbReference type="GO" id="GO:0006310">
    <property type="term" value="P:DNA recombination"/>
    <property type="evidence" value="ECO:0007669"/>
    <property type="project" value="UniProtKB-KW"/>
</dbReference>
<organism evidence="3 4">
    <name type="scientific">Wenzhouxiangella sediminis</name>
    <dbReference type="NCBI Taxonomy" id="1792836"/>
    <lineage>
        <taxon>Bacteria</taxon>
        <taxon>Pseudomonadati</taxon>
        <taxon>Pseudomonadota</taxon>
        <taxon>Gammaproteobacteria</taxon>
        <taxon>Chromatiales</taxon>
        <taxon>Wenzhouxiangellaceae</taxon>
        <taxon>Wenzhouxiangella</taxon>
    </lineage>
</organism>
<sequence>MSERTWWRYQFDLIVDTPDPLEEVSDATAGLATTEPEEPEFKGDKAAFFQRQEDLIKVLHKTLGEPGNLKKADKNGPAVKRIEAVLEKREEDMAPLLHAFYSWILWKLKQPSKKQGRIRCSSARRYTSRLGQALIALGAELSMEGMGPADWESFYDEVIESLDSAIDRTKAIGNLRDFHRFLMITFDAPPAAIDGEVDAAARTRSTLISRDDYRRLMQALSGDGKPGHQTQVLRIISMLMFRAGLRPNELIGLEYRHIQGAARDRLKQGLAEPILCLHATSSEVLKTPSGVRQIPLSWFLTPKEMEEFQAFLYARLSVYRDSNLRSAIILTPSQGVNTRISSREYFGTLTELLREITGDPAVVAYTLRHGCFSKIFRNVLEPRRRHQNPFSRNGLMPREAIYALSTLAGHLDPDITLQSYVHTQDIVCHLHLREQLRNLPLGLWAALEGRKETSLHQRRARHAVGASEASEDAEFDQMHDSTKRLIKQLDPATPKARAGHKVRLPRFQVEEPTLLDLDLETIHALLFSLQRNHTPEARARLFNLPEAQIQNFKDMCLRLAGYRTESTSGIRNLRNLKPNMKPKRLPDLYRRAQPGDFGPAPPHHSREEMGEANRIYRLLARRAREMNLEHTRVIEEIIKPVRDLLLAHSGSEAVIRAVSTDGFAGAIQTIRSLRIPPERIEVEIEALPRVDEPTPGERSQRLRRLARSRKLRVNEASHAVTRRSQAYPEFGIVKIRVLALAALGVGELRRPSRANVANRAGSGWRVGCFYGIAAISALLKEKRTD</sequence>
<feature type="domain" description="Tyr recombinase" evidence="2">
    <location>
        <begin position="203"/>
        <end position="437"/>
    </location>
</feature>
<name>A0A3E1K6N4_9GAMM</name>
<evidence type="ECO:0000313" key="4">
    <source>
        <dbReference type="Proteomes" id="UP000260351"/>
    </source>
</evidence>
<dbReference type="SUPFAM" id="SSF56349">
    <property type="entry name" value="DNA breaking-rejoining enzymes"/>
    <property type="match status" value="1"/>
</dbReference>
<dbReference type="EMBL" id="QUZK01000042">
    <property type="protein sequence ID" value="RFF29690.1"/>
    <property type="molecule type" value="Genomic_DNA"/>
</dbReference>
<dbReference type="InterPro" id="IPR013762">
    <property type="entry name" value="Integrase-like_cat_sf"/>
</dbReference>
<gene>
    <name evidence="3" type="ORF">DZC52_11420</name>
</gene>
<dbReference type="InterPro" id="IPR011010">
    <property type="entry name" value="DNA_brk_join_enz"/>
</dbReference>
<protein>
    <submittedName>
        <fullName evidence="3">Site-specific integrase</fullName>
    </submittedName>
</protein>
<evidence type="ECO:0000259" key="2">
    <source>
        <dbReference type="PROSITE" id="PS51898"/>
    </source>
</evidence>
<proteinExistence type="predicted"/>
<keyword evidence="1" id="KW-0233">DNA recombination</keyword>
<dbReference type="PROSITE" id="PS51898">
    <property type="entry name" value="TYR_RECOMBINASE"/>
    <property type="match status" value="1"/>
</dbReference>
<dbReference type="Gene3D" id="1.10.443.10">
    <property type="entry name" value="Intergrase catalytic core"/>
    <property type="match status" value="1"/>
</dbReference>
<dbReference type="GO" id="GO:0003677">
    <property type="term" value="F:DNA binding"/>
    <property type="evidence" value="ECO:0007669"/>
    <property type="project" value="InterPro"/>
</dbReference>
<comment type="caution">
    <text evidence="3">The sequence shown here is derived from an EMBL/GenBank/DDBJ whole genome shotgun (WGS) entry which is preliminary data.</text>
</comment>
<dbReference type="GO" id="GO:0015074">
    <property type="term" value="P:DNA integration"/>
    <property type="evidence" value="ECO:0007669"/>
    <property type="project" value="InterPro"/>
</dbReference>
<dbReference type="Proteomes" id="UP000260351">
    <property type="component" value="Unassembled WGS sequence"/>
</dbReference>
<evidence type="ECO:0000256" key="1">
    <source>
        <dbReference type="ARBA" id="ARBA00023172"/>
    </source>
</evidence>